<feature type="transmembrane region" description="Helical" evidence="7">
    <location>
        <begin position="27"/>
        <end position="49"/>
    </location>
</feature>
<evidence type="ECO:0000256" key="1">
    <source>
        <dbReference type="ARBA" id="ARBA00004141"/>
    </source>
</evidence>
<dbReference type="GO" id="GO:0016020">
    <property type="term" value="C:membrane"/>
    <property type="evidence" value="ECO:0007669"/>
    <property type="project" value="UniProtKB-SubCell"/>
</dbReference>
<reference evidence="9" key="1">
    <citation type="submission" date="2020-05" db="EMBL/GenBank/DDBJ databases">
        <title>Mycena genomes resolve the evolution of fungal bioluminescence.</title>
        <authorList>
            <person name="Tsai I.J."/>
        </authorList>
    </citation>
    <scope>NUCLEOTIDE SEQUENCE</scope>
    <source>
        <strain evidence="9">CCC161011</strain>
    </source>
</reference>
<evidence type="ECO:0000313" key="10">
    <source>
        <dbReference type="Proteomes" id="UP000620124"/>
    </source>
</evidence>
<feature type="compositionally biased region" description="Basic and acidic residues" evidence="6">
    <location>
        <begin position="316"/>
        <end position="330"/>
    </location>
</feature>
<feature type="transmembrane region" description="Helical" evidence="7">
    <location>
        <begin position="171"/>
        <end position="196"/>
    </location>
</feature>
<keyword evidence="4 7" id="KW-0472">Membrane</keyword>
<accession>A0A8H6YVF2</accession>
<dbReference type="PANTHER" id="PTHR33048">
    <property type="entry name" value="PTH11-LIKE INTEGRAL MEMBRANE PROTEIN (AFU_ORTHOLOGUE AFUA_5G11245)"/>
    <property type="match status" value="1"/>
</dbReference>
<keyword evidence="3 7" id="KW-1133">Transmembrane helix</keyword>
<dbReference type="InterPro" id="IPR049326">
    <property type="entry name" value="Rhodopsin_dom_fungi"/>
</dbReference>
<feature type="transmembrane region" description="Helical" evidence="7">
    <location>
        <begin position="61"/>
        <end position="81"/>
    </location>
</feature>
<name>A0A8H6YVF2_9AGAR</name>
<evidence type="ECO:0000256" key="5">
    <source>
        <dbReference type="ARBA" id="ARBA00038359"/>
    </source>
</evidence>
<dbReference type="Pfam" id="PF20684">
    <property type="entry name" value="Fung_rhodopsin"/>
    <property type="match status" value="1"/>
</dbReference>
<feature type="transmembrane region" description="Helical" evidence="7">
    <location>
        <begin position="93"/>
        <end position="119"/>
    </location>
</feature>
<organism evidence="9 10">
    <name type="scientific">Mycena venus</name>
    <dbReference type="NCBI Taxonomy" id="2733690"/>
    <lineage>
        <taxon>Eukaryota</taxon>
        <taxon>Fungi</taxon>
        <taxon>Dikarya</taxon>
        <taxon>Basidiomycota</taxon>
        <taxon>Agaricomycotina</taxon>
        <taxon>Agaricomycetes</taxon>
        <taxon>Agaricomycetidae</taxon>
        <taxon>Agaricales</taxon>
        <taxon>Marasmiineae</taxon>
        <taxon>Mycenaceae</taxon>
        <taxon>Mycena</taxon>
    </lineage>
</organism>
<dbReference type="EMBL" id="JACAZI010000003">
    <property type="protein sequence ID" value="KAF7365536.1"/>
    <property type="molecule type" value="Genomic_DNA"/>
</dbReference>
<feature type="transmembrane region" description="Helical" evidence="7">
    <location>
        <begin position="131"/>
        <end position="151"/>
    </location>
</feature>
<comment type="subcellular location">
    <subcellularLocation>
        <location evidence="1">Membrane</location>
        <topology evidence="1">Multi-pass membrane protein</topology>
    </subcellularLocation>
</comment>
<evidence type="ECO:0000256" key="6">
    <source>
        <dbReference type="SAM" id="MobiDB-lite"/>
    </source>
</evidence>
<gene>
    <name evidence="9" type="ORF">MVEN_00426800</name>
</gene>
<evidence type="ECO:0000256" key="7">
    <source>
        <dbReference type="SAM" id="Phobius"/>
    </source>
</evidence>
<comment type="caution">
    <text evidence="9">The sequence shown here is derived from an EMBL/GenBank/DDBJ whole genome shotgun (WGS) entry which is preliminary data.</text>
</comment>
<dbReference type="OrthoDB" id="444631at2759"/>
<dbReference type="InterPro" id="IPR052337">
    <property type="entry name" value="SAT4-like"/>
</dbReference>
<sequence>MINPNDPLVELKSTCAGFACCASFHQLYLVTSATCGFFALATTTYRLYIRYTRGRIWADDLWALFALVALIIQIIAVFLHLPVPNNLSRTSRIAAYYLLATTFYAIIWGSRLSILFSIIRLNPSSAGRKQLSYIALAFFAVVIFLLAQLLWVCEPEPKWKDTPNPQCHLPLQVAICQLVTDILADSILLIAPVPLFRSLSDKPLRRKLTLIFSTCVVSLVHAAFILRNGGIKVLISAVVEDCLSLIVANIPVVVTAFVSIAGDTDDDGSNWSASLRFNKWLSVLTHSTRTKSSLSTQEDGGTGTTAVILGTLGGGTEHRTFDDSNDDGKNKTNTQVSSVSWKHERDDTATATRKITFVDDISDAPHPP</sequence>
<feature type="domain" description="Rhodopsin" evidence="8">
    <location>
        <begin position="46"/>
        <end position="232"/>
    </location>
</feature>
<feature type="region of interest" description="Disordered" evidence="6">
    <location>
        <begin position="313"/>
        <end position="348"/>
    </location>
</feature>
<dbReference type="Proteomes" id="UP000620124">
    <property type="component" value="Unassembled WGS sequence"/>
</dbReference>
<protein>
    <recommendedName>
        <fullName evidence="8">Rhodopsin domain-containing protein</fullName>
    </recommendedName>
</protein>
<dbReference type="AlphaFoldDB" id="A0A8H6YVF2"/>
<keyword evidence="2 7" id="KW-0812">Transmembrane</keyword>
<keyword evidence="10" id="KW-1185">Reference proteome</keyword>
<evidence type="ECO:0000256" key="3">
    <source>
        <dbReference type="ARBA" id="ARBA00022989"/>
    </source>
</evidence>
<proteinExistence type="inferred from homology"/>
<evidence type="ECO:0000259" key="8">
    <source>
        <dbReference type="Pfam" id="PF20684"/>
    </source>
</evidence>
<comment type="similarity">
    <text evidence="5">Belongs to the SAT4 family.</text>
</comment>
<dbReference type="PANTHER" id="PTHR33048:SF47">
    <property type="entry name" value="INTEGRAL MEMBRANE PROTEIN-RELATED"/>
    <property type="match status" value="1"/>
</dbReference>
<feature type="compositionally biased region" description="Polar residues" evidence="6">
    <location>
        <begin position="331"/>
        <end position="340"/>
    </location>
</feature>
<evidence type="ECO:0000256" key="4">
    <source>
        <dbReference type="ARBA" id="ARBA00023136"/>
    </source>
</evidence>
<evidence type="ECO:0000313" key="9">
    <source>
        <dbReference type="EMBL" id="KAF7365536.1"/>
    </source>
</evidence>
<evidence type="ECO:0000256" key="2">
    <source>
        <dbReference type="ARBA" id="ARBA00022692"/>
    </source>
</evidence>
<feature type="transmembrane region" description="Helical" evidence="7">
    <location>
        <begin position="208"/>
        <end position="226"/>
    </location>
</feature>